<feature type="compositionally biased region" description="Low complexity" evidence="1">
    <location>
        <begin position="372"/>
        <end position="421"/>
    </location>
</feature>
<dbReference type="Proteomes" id="UP000799776">
    <property type="component" value="Unassembled WGS sequence"/>
</dbReference>
<gene>
    <name evidence="2" type="ORF">K490DRAFT_57999</name>
</gene>
<sequence length="791" mass="84212">MQTILREDWQAPDLITSIWFSSAYASSCESELEDWEIITSDHEIITTSTWTHTTTALTLYDTAGETTLCDGHPRRDKRIPASATIYTVILSTSTYVATNTIYSSNTKPSPTCRVNPSDCLNIFKSYSSAESTFDAYFSSFLTVTVSLDSNVDYVVLNGESTSLTRDGSNYPTITVDERGYDPTTYPPLPLTNDEVTYNCGANATSKLITRSAVVNGTTYDADSAYISFDTLYAEGSTRVGRAYNGTIIPVASSDIFSYREVRYPKLACGVEHYLDAAAYSFNFADLNYPVPYSAWAGQPSCQTVDCSTIYNDEYNPFLAVPPEVRALDPAWANCSLSLDGDYDPSTTTPAEPAKTANPGLPSQTSVDPVVTSTAKPADPKASADPSSPSDPSESADPSTTTDPSSPSDPSDPSQSVPSGDPATQTSIDGLAPIISELLSSAAAKASASDSSIPSKAVSNDDPSTGGHTSSVPRPPVVLPTATALKSANPSANPSRTAAAGNSQNPGSGASTVDPGESVGPKATETTAAGTPAAPATLTGAVTIADPSGTTTVPYTQIAPLGGASSDGADPTGAVTIIRVIPLLLILLLPNLLRLGLLAIIQLHLIVLDLILLELALLGPNLETETLLHQALSSSAAQPSHRDLSPRHWLVEQCPLGRILEVELDREPERDLNLGPEPGLALVTVWGQEAALELDLETLVLSSLEALLSLRDLQRRRPWLVVKSSAPILPVSLLARARQLQRYPLQPLAVKQFRPIVQALQQLHSPRVEYRSQHRKSLMQPLSLSLEEAHSL</sequence>
<proteinExistence type="predicted"/>
<reference evidence="2" key="1">
    <citation type="journal article" date="2020" name="Stud. Mycol.">
        <title>101 Dothideomycetes genomes: a test case for predicting lifestyles and emergence of pathogens.</title>
        <authorList>
            <person name="Haridas S."/>
            <person name="Albert R."/>
            <person name="Binder M."/>
            <person name="Bloem J."/>
            <person name="Labutti K."/>
            <person name="Salamov A."/>
            <person name="Andreopoulos B."/>
            <person name="Baker S."/>
            <person name="Barry K."/>
            <person name="Bills G."/>
            <person name="Bluhm B."/>
            <person name="Cannon C."/>
            <person name="Castanera R."/>
            <person name="Culley D."/>
            <person name="Daum C."/>
            <person name="Ezra D."/>
            <person name="Gonzalez J."/>
            <person name="Henrissat B."/>
            <person name="Kuo A."/>
            <person name="Liang C."/>
            <person name="Lipzen A."/>
            <person name="Lutzoni F."/>
            <person name="Magnuson J."/>
            <person name="Mondo S."/>
            <person name="Nolan M."/>
            <person name="Ohm R."/>
            <person name="Pangilinan J."/>
            <person name="Park H.-J."/>
            <person name="Ramirez L."/>
            <person name="Alfaro M."/>
            <person name="Sun H."/>
            <person name="Tritt A."/>
            <person name="Yoshinaga Y."/>
            <person name="Zwiers L.-H."/>
            <person name="Turgeon B."/>
            <person name="Goodwin S."/>
            <person name="Spatafora J."/>
            <person name="Crous P."/>
            <person name="Grigoriev I."/>
        </authorList>
    </citation>
    <scope>NUCLEOTIDE SEQUENCE</scope>
    <source>
        <strain evidence="2">CBS 121410</strain>
    </source>
</reference>
<feature type="region of interest" description="Disordered" evidence="1">
    <location>
        <begin position="446"/>
        <end position="533"/>
    </location>
</feature>
<dbReference type="EMBL" id="ML978725">
    <property type="protein sequence ID" value="KAF2086371.1"/>
    <property type="molecule type" value="Genomic_DNA"/>
</dbReference>
<protein>
    <submittedName>
        <fullName evidence="2">Uncharacterized protein</fullName>
    </submittedName>
</protein>
<dbReference type="OrthoDB" id="3944128at2759"/>
<name>A0A9P4LXS0_9PEZI</name>
<feature type="region of interest" description="Disordered" evidence="1">
    <location>
        <begin position="342"/>
        <end position="426"/>
    </location>
</feature>
<keyword evidence="3" id="KW-1185">Reference proteome</keyword>
<comment type="caution">
    <text evidence="2">The sequence shown here is derived from an EMBL/GenBank/DDBJ whole genome shotgun (WGS) entry which is preliminary data.</text>
</comment>
<evidence type="ECO:0000313" key="2">
    <source>
        <dbReference type="EMBL" id="KAF2086371.1"/>
    </source>
</evidence>
<dbReference type="AlphaFoldDB" id="A0A9P4LXS0"/>
<accession>A0A9P4LXS0</accession>
<feature type="compositionally biased region" description="Polar residues" evidence="1">
    <location>
        <begin position="483"/>
        <end position="510"/>
    </location>
</feature>
<feature type="compositionally biased region" description="Polar residues" evidence="1">
    <location>
        <begin position="460"/>
        <end position="471"/>
    </location>
</feature>
<evidence type="ECO:0000313" key="3">
    <source>
        <dbReference type="Proteomes" id="UP000799776"/>
    </source>
</evidence>
<evidence type="ECO:0000256" key="1">
    <source>
        <dbReference type="SAM" id="MobiDB-lite"/>
    </source>
</evidence>
<feature type="compositionally biased region" description="Low complexity" evidence="1">
    <location>
        <begin position="446"/>
        <end position="457"/>
    </location>
</feature>
<feature type="compositionally biased region" description="Low complexity" evidence="1">
    <location>
        <begin position="519"/>
        <end position="533"/>
    </location>
</feature>
<organism evidence="2 3">
    <name type="scientific">Saccharata proteae CBS 121410</name>
    <dbReference type="NCBI Taxonomy" id="1314787"/>
    <lineage>
        <taxon>Eukaryota</taxon>
        <taxon>Fungi</taxon>
        <taxon>Dikarya</taxon>
        <taxon>Ascomycota</taxon>
        <taxon>Pezizomycotina</taxon>
        <taxon>Dothideomycetes</taxon>
        <taxon>Dothideomycetes incertae sedis</taxon>
        <taxon>Botryosphaeriales</taxon>
        <taxon>Saccharataceae</taxon>
        <taxon>Saccharata</taxon>
    </lineage>
</organism>